<dbReference type="Gene3D" id="1.20.144.10">
    <property type="entry name" value="Phosphatidic acid phosphatase type 2/haloperoxidase"/>
    <property type="match status" value="1"/>
</dbReference>
<keyword evidence="1" id="KW-0812">Transmembrane</keyword>
<feature type="transmembrane region" description="Helical" evidence="1">
    <location>
        <begin position="47"/>
        <end position="65"/>
    </location>
</feature>
<evidence type="ECO:0000313" key="4">
    <source>
        <dbReference type="Proteomes" id="UP000029733"/>
    </source>
</evidence>
<keyword evidence="4" id="KW-1185">Reference proteome</keyword>
<dbReference type="Proteomes" id="UP000029733">
    <property type="component" value="Unassembled WGS sequence"/>
</dbReference>
<organism evidence="3 4">
    <name type="scientific">Helicobacter jaachi</name>
    <dbReference type="NCBI Taxonomy" id="1677920"/>
    <lineage>
        <taxon>Bacteria</taxon>
        <taxon>Pseudomonadati</taxon>
        <taxon>Campylobacterota</taxon>
        <taxon>Epsilonproteobacteria</taxon>
        <taxon>Campylobacterales</taxon>
        <taxon>Helicobacteraceae</taxon>
        <taxon>Helicobacter</taxon>
    </lineage>
</organism>
<dbReference type="STRING" id="1677920.LS71_02025"/>
<keyword evidence="1" id="KW-1133">Transmembrane helix</keyword>
<proteinExistence type="predicted"/>
<comment type="caution">
    <text evidence="3">The sequence shown here is derived from an EMBL/GenBank/DDBJ whole genome shotgun (WGS) entry which is preliminary data.</text>
</comment>
<dbReference type="InterPro" id="IPR000326">
    <property type="entry name" value="PAP2/HPO"/>
</dbReference>
<protein>
    <submittedName>
        <fullName evidence="3">Phosphatase PAP2 family protein</fullName>
    </submittedName>
</protein>
<gene>
    <name evidence="3" type="ORF">LS71_005630</name>
</gene>
<dbReference type="AlphaFoldDB" id="A0A4U8TBP0"/>
<dbReference type="OrthoDB" id="9780507at2"/>
<accession>A0A4U8TBP0</accession>
<keyword evidence="1" id="KW-0472">Membrane</keyword>
<dbReference type="Pfam" id="PF01569">
    <property type="entry name" value="PAP2"/>
    <property type="match status" value="1"/>
</dbReference>
<reference evidence="3 4" key="1">
    <citation type="journal article" date="2014" name="Genome Announc.">
        <title>Draft genome sequences of eight enterohepatic helicobacter species isolated from both laboratory and wild rodents.</title>
        <authorList>
            <person name="Sheh A."/>
            <person name="Shen Z."/>
            <person name="Fox J.G."/>
        </authorList>
    </citation>
    <scope>NUCLEOTIDE SEQUENCE [LARGE SCALE GENOMIC DNA]</scope>
    <source>
        <strain evidence="3 4">MIT 09-6949</strain>
    </source>
</reference>
<feature type="domain" description="Phosphatidic acid phosphatase type 2/haloperoxidase" evidence="2">
    <location>
        <begin position="93"/>
        <end position="164"/>
    </location>
</feature>
<evidence type="ECO:0000259" key="2">
    <source>
        <dbReference type="Pfam" id="PF01569"/>
    </source>
</evidence>
<feature type="transmembrane region" description="Helical" evidence="1">
    <location>
        <begin position="123"/>
        <end position="140"/>
    </location>
</feature>
<dbReference type="InterPro" id="IPR036938">
    <property type="entry name" value="PAP2/HPO_sf"/>
</dbReference>
<evidence type="ECO:0000256" key="1">
    <source>
        <dbReference type="SAM" id="Phobius"/>
    </source>
</evidence>
<sequence>MEDKIRLLVGVCALALWLYDVELYGDVFRYMPLAFGVAWLVQRRYTPLLYLVITSIVVLGVAYAIKLACVYVANYYAHIVDIELLATFAQRPINGAFNGFPSGHTTSAFIASAFAFRYVSVKWGLFTFVLAALVACARVMGDWHTIIQVVFGGIWGFVGSYCMISLCMWIDKKRQKRL</sequence>
<dbReference type="SUPFAM" id="SSF48317">
    <property type="entry name" value="Acid phosphatase/Vanadium-dependent haloperoxidase"/>
    <property type="match status" value="1"/>
</dbReference>
<feature type="transmembrane region" description="Helical" evidence="1">
    <location>
        <begin position="146"/>
        <end position="170"/>
    </location>
</feature>
<name>A0A4U8TBP0_9HELI</name>
<evidence type="ECO:0000313" key="3">
    <source>
        <dbReference type="EMBL" id="TLD96628.1"/>
    </source>
</evidence>
<dbReference type="EMBL" id="JRPR02000003">
    <property type="protein sequence ID" value="TLD96628.1"/>
    <property type="molecule type" value="Genomic_DNA"/>
</dbReference>